<feature type="chain" id="PRO_5002579197" description="DUF4878 domain-containing protein" evidence="1">
    <location>
        <begin position="27"/>
        <end position="134"/>
    </location>
</feature>
<dbReference type="Pfam" id="PF12870">
    <property type="entry name" value="DUF4878"/>
    <property type="match status" value="1"/>
</dbReference>
<reference evidence="3 4" key="1">
    <citation type="submission" date="2014-01" db="EMBL/GenBank/DDBJ databases">
        <title>Development of a Comparative Genomic Fingerprinting Assay for High Resolution Genotyping of Arcobacter butzleri.</title>
        <authorList>
            <person name="Webb A.L."/>
            <person name="Inglis G.D."/>
            <person name="Kruczkiewicz P."/>
            <person name="Selinger L.B."/>
            <person name="Taboada E.N."/>
        </authorList>
    </citation>
    <scope>NUCLEOTIDE SEQUENCE [LARGE SCALE GENOMIC DNA]</scope>
    <source>
        <strain evidence="3 4">L348</strain>
    </source>
</reference>
<keyword evidence="1" id="KW-0732">Signal</keyword>
<sequence length="134" mass="15587">MKNFIKITFLSLVSLILFSGCFEETAADATENFFYSVKEGNVEDYHKYSTESTQDIMNISFAKCTKDLSDCMKDSFQKFTKFKVVDSLEIDPTTTVVTVEEYTTDGKIIREKIYVSKIEEQWKVNLNLRSFYSR</sequence>
<dbReference type="PATRIC" id="fig|1447256.3.peg.679"/>
<evidence type="ECO:0000313" key="3">
    <source>
        <dbReference type="EMBL" id="KLE01238.1"/>
    </source>
</evidence>
<evidence type="ECO:0000259" key="2">
    <source>
        <dbReference type="Pfam" id="PF12870"/>
    </source>
</evidence>
<dbReference type="Gene3D" id="3.10.450.50">
    <property type="match status" value="1"/>
</dbReference>
<dbReference type="RefSeq" id="WP_014468597.1">
    <property type="nucleotide sequence ID" value="NZ_JAIQ01000070.1"/>
</dbReference>
<dbReference type="PROSITE" id="PS51257">
    <property type="entry name" value="PROKAR_LIPOPROTEIN"/>
    <property type="match status" value="1"/>
</dbReference>
<name>A0A0G9KAK5_9BACT</name>
<protein>
    <recommendedName>
        <fullName evidence="2">DUF4878 domain-containing protein</fullName>
    </recommendedName>
</protein>
<evidence type="ECO:0000256" key="1">
    <source>
        <dbReference type="SAM" id="SignalP"/>
    </source>
</evidence>
<gene>
    <name evidence="3" type="ORF">AA20_03520</name>
</gene>
<comment type="caution">
    <text evidence="3">The sequence shown here is derived from an EMBL/GenBank/DDBJ whole genome shotgun (WGS) entry which is preliminary data.</text>
</comment>
<dbReference type="EMBL" id="JAIQ01000070">
    <property type="protein sequence ID" value="KLE01238.1"/>
    <property type="molecule type" value="Genomic_DNA"/>
</dbReference>
<dbReference type="InterPro" id="IPR024267">
    <property type="entry name" value="DUF4878"/>
</dbReference>
<dbReference type="Proteomes" id="UP000035514">
    <property type="component" value="Unassembled WGS sequence"/>
</dbReference>
<feature type="signal peptide" evidence="1">
    <location>
        <begin position="1"/>
        <end position="26"/>
    </location>
</feature>
<evidence type="ECO:0000313" key="4">
    <source>
        <dbReference type="Proteomes" id="UP000035514"/>
    </source>
</evidence>
<dbReference type="AlphaFoldDB" id="A0A0G9KAK5"/>
<organism evidence="3 4">
    <name type="scientific">Aliarcobacter butzleri L348</name>
    <dbReference type="NCBI Taxonomy" id="1447256"/>
    <lineage>
        <taxon>Bacteria</taxon>
        <taxon>Pseudomonadati</taxon>
        <taxon>Campylobacterota</taxon>
        <taxon>Epsilonproteobacteria</taxon>
        <taxon>Campylobacterales</taxon>
        <taxon>Arcobacteraceae</taxon>
        <taxon>Aliarcobacter</taxon>
    </lineage>
</organism>
<feature type="domain" description="DUF4878" evidence="2">
    <location>
        <begin position="19"/>
        <end position="125"/>
    </location>
</feature>
<proteinExistence type="predicted"/>
<accession>A0A0G9KAK5</accession>